<evidence type="ECO:0000313" key="1">
    <source>
        <dbReference type="EMBL" id="KAK8381604.1"/>
    </source>
</evidence>
<gene>
    <name evidence="1" type="ORF">O3P69_018591</name>
</gene>
<proteinExistence type="predicted"/>
<accession>A0AAW0T1R3</accession>
<dbReference type="AlphaFoldDB" id="A0AAW0T1R3"/>
<organism evidence="1 2">
    <name type="scientific">Scylla paramamosain</name>
    <name type="common">Mud crab</name>
    <dbReference type="NCBI Taxonomy" id="85552"/>
    <lineage>
        <taxon>Eukaryota</taxon>
        <taxon>Metazoa</taxon>
        <taxon>Ecdysozoa</taxon>
        <taxon>Arthropoda</taxon>
        <taxon>Crustacea</taxon>
        <taxon>Multicrustacea</taxon>
        <taxon>Malacostraca</taxon>
        <taxon>Eumalacostraca</taxon>
        <taxon>Eucarida</taxon>
        <taxon>Decapoda</taxon>
        <taxon>Pleocyemata</taxon>
        <taxon>Brachyura</taxon>
        <taxon>Eubrachyura</taxon>
        <taxon>Portunoidea</taxon>
        <taxon>Portunidae</taxon>
        <taxon>Portuninae</taxon>
        <taxon>Scylla</taxon>
    </lineage>
</organism>
<dbReference type="Proteomes" id="UP001487740">
    <property type="component" value="Unassembled WGS sequence"/>
</dbReference>
<evidence type="ECO:0000313" key="2">
    <source>
        <dbReference type="Proteomes" id="UP001487740"/>
    </source>
</evidence>
<dbReference type="EMBL" id="JARAKH010000040">
    <property type="protein sequence ID" value="KAK8381604.1"/>
    <property type="molecule type" value="Genomic_DNA"/>
</dbReference>
<name>A0AAW0T1R3_SCYPA</name>
<protein>
    <submittedName>
        <fullName evidence="1">Uncharacterized protein</fullName>
    </submittedName>
</protein>
<reference evidence="1 2" key="1">
    <citation type="submission" date="2023-03" db="EMBL/GenBank/DDBJ databases">
        <title>High-quality genome of Scylla paramamosain provides insights in environmental adaptation.</title>
        <authorList>
            <person name="Zhang L."/>
        </authorList>
    </citation>
    <scope>NUCLEOTIDE SEQUENCE [LARGE SCALE GENOMIC DNA]</scope>
    <source>
        <strain evidence="1">LZ_2023a</strain>
        <tissue evidence="1">Muscle</tissue>
    </source>
</reference>
<comment type="caution">
    <text evidence="1">The sequence shown here is derived from an EMBL/GenBank/DDBJ whole genome shotgun (WGS) entry which is preliminary data.</text>
</comment>
<sequence>MMEFGLVEKFIAKEMANTSYCLMPPGREGYTELRPLALGDFLGVLSLYGAGVVGSMGMFVAEGRQREPSAWPEMNGTGSGGAVCHGRESPRHAAPTASQPHPPFPPGRAVPRCCPALLALAGNSCLPSSAAAATQHVARHRLSTAHAPRWERHAAPRPEPSATKRRAEPCLRRCCSAPTVLLTRPATRQAPAPSRVAALTTCATKHSFDKIFPVGQVPVFL</sequence>
<keyword evidence="2" id="KW-1185">Reference proteome</keyword>